<gene>
    <name evidence="1" type="ORF">ABIE04_000136</name>
</gene>
<organism evidence="1 2">
    <name type="scientific">Rhodanobacter soli</name>
    <dbReference type="NCBI Taxonomy" id="590609"/>
    <lineage>
        <taxon>Bacteria</taxon>
        <taxon>Pseudomonadati</taxon>
        <taxon>Pseudomonadota</taxon>
        <taxon>Gammaproteobacteria</taxon>
        <taxon>Lysobacterales</taxon>
        <taxon>Rhodanobacteraceae</taxon>
        <taxon>Rhodanobacter</taxon>
    </lineage>
</organism>
<name>A0ABV2PS06_9GAMM</name>
<dbReference type="EMBL" id="JBEPSD010000001">
    <property type="protein sequence ID" value="MET4567809.1"/>
    <property type="molecule type" value="Genomic_DNA"/>
</dbReference>
<protein>
    <submittedName>
        <fullName evidence="1">Uncharacterized protein</fullName>
    </submittedName>
</protein>
<dbReference type="Proteomes" id="UP001549251">
    <property type="component" value="Unassembled WGS sequence"/>
</dbReference>
<sequence length="68" mass="7226">MDVLAKIRAACDSDALSYDVHAAVAELIEISAQIAAYNGASSGLTPYHVPLVKWERWRAALANVGSVV</sequence>
<reference evidence="1 2" key="1">
    <citation type="submission" date="2024-06" db="EMBL/GenBank/DDBJ databases">
        <title>Sorghum-associated microbial communities from plants grown in Nebraska, USA.</title>
        <authorList>
            <person name="Schachtman D."/>
        </authorList>
    </citation>
    <scope>NUCLEOTIDE SEQUENCE [LARGE SCALE GENOMIC DNA]</scope>
    <source>
        <strain evidence="1 2">1757</strain>
    </source>
</reference>
<proteinExistence type="predicted"/>
<evidence type="ECO:0000313" key="1">
    <source>
        <dbReference type="EMBL" id="MET4567809.1"/>
    </source>
</evidence>
<keyword evidence="2" id="KW-1185">Reference proteome</keyword>
<accession>A0ABV2PS06</accession>
<comment type="caution">
    <text evidence="1">The sequence shown here is derived from an EMBL/GenBank/DDBJ whole genome shotgun (WGS) entry which is preliminary data.</text>
</comment>
<evidence type="ECO:0000313" key="2">
    <source>
        <dbReference type="Proteomes" id="UP001549251"/>
    </source>
</evidence>